<feature type="compositionally biased region" description="Low complexity" evidence="3">
    <location>
        <begin position="788"/>
        <end position="804"/>
    </location>
</feature>
<evidence type="ECO:0000256" key="3">
    <source>
        <dbReference type="SAM" id="MobiDB-lite"/>
    </source>
</evidence>
<name>A0A7R9CFU4_TIMCR</name>
<reference evidence="5" key="1">
    <citation type="submission" date="2020-11" db="EMBL/GenBank/DDBJ databases">
        <authorList>
            <person name="Tran Van P."/>
        </authorList>
    </citation>
    <scope>NUCLEOTIDE SEQUENCE</scope>
</reference>
<dbReference type="PANTHER" id="PTHR28653">
    <property type="match status" value="1"/>
</dbReference>
<protein>
    <recommendedName>
        <fullName evidence="4">HTH CENPB-type domain-containing protein</fullName>
    </recommendedName>
</protein>
<dbReference type="GO" id="GO:0003697">
    <property type="term" value="F:single-stranded DNA binding"/>
    <property type="evidence" value="ECO:0007669"/>
    <property type="project" value="TreeGrafter"/>
</dbReference>
<dbReference type="GO" id="GO:0005634">
    <property type="term" value="C:nucleus"/>
    <property type="evidence" value="ECO:0007669"/>
    <property type="project" value="UniProtKB-SubCell"/>
</dbReference>
<dbReference type="GO" id="GO:0000724">
    <property type="term" value="P:double-strand break repair via homologous recombination"/>
    <property type="evidence" value="ECO:0007669"/>
    <property type="project" value="TreeGrafter"/>
</dbReference>
<dbReference type="PROSITE" id="PS51253">
    <property type="entry name" value="HTH_CENPB"/>
    <property type="match status" value="1"/>
</dbReference>
<dbReference type="Pfam" id="PF03221">
    <property type="entry name" value="HTH_Tnp_Tc5"/>
    <property type="match status" value="1"/>
</dbReference>
<evidence type="ECO:0000313" key="5">
    <source>
        <dbReference type="EMBL" id="CAD7394558.1"/>
    </source>
</evidence>
<keyword evidence="2" id="KW-0238">DNA-binding</keyword>
<evidence type="ECO:0000256" key="1">
    <source>
        <dbReference type="ARBA" id="ARBA00004123"/>
    </source>
</evidence>
<sequence>MTFIATPQNKRNTQHDFTITNSAAARRIDMLRACEPTLSSLPQLSGELAQISGINSRGGDFGARSVPFFTPSATHPYLFVYTYRLRGLKKPYVDNCILKGFKQGRDKKVPVSGPLLRAKDEHFASQLVKTNFKASAGWQDEFKQRNEISFNAECASRMCEQAWDQVKVETIKNCLKKAGIIRKENYGETVTESAPAIDNWEKVTPDPAISYVDFVSVDEDVAVCGEVTDTDIVPEVLNNNIQAEDGASGYEEDNSSVVQDGMAEQFKVIQFTEISIVSSSIPGELDLLAQFKPLVCELHSSIICGIHWAEQGSKVLYISATPLNELPPPIHGTPNLGTEALSNIRFLYLPTWQDLLKHLYSIHLHAHIAQVVIIQGLEHYCYLQGKPFNEMHTALIFASLMDATSVCGQRSNRPALLITSLDEQDVPSDKLNRVIDTFFLDVIWLIESENKFASTEREIQVSNLLTCPGQPRKTKLVCGAVFYFGNGGSRWNVVKYPSLSRSPTIRLCLHVQLHTLLVMVEPLGRLHALFLYMTHIQEHERFFEVTTMRNTIQGERGWNRWNVVKYPSLSRSPTIRLCLHVQLHTLLVMVEPLGRLHALFLYMTHIQEHERFFEVTTIINFTFRTSLRLGQANILHQIKGEPYIVDLLFKVLRCEVEAVEGDKKSFKQTHKQRQVNSIMELVVQEGLRGSAPTFAWSQSRKAFRKNNPQCTRGGSNPGLPIFDSLVQHKSSALDPTAIIAVPTDTEYLGAAELAISAVKMSSSVEISCLEVSVKHSSSVSFSCSDAAPPSSPSGSFGSVSTTTGIEPHSGTVSNRLSSSSLGVTGVFTITSTILGRSSSESSESEGREGVSLVSSEDCRNKVLHTGCSTTSPMFIDTAFKMSDEEPLQKSSSEPHQSDTQSSDTRSESTALDVIKRHWLIAGVFITILVGTFLPGGSEKGIGSNRFNHIFSGSVSTRTLEKRRGEDGKKGGNNIREYKGNTRKRMLICFGRARGRSGIFSEGISLLRKSIQPKALA</sequence>
<feature type="region of interest" description="Disordered" evidence="3">
    <location>
        <begin position="883"/>
        <end position="907"/>
    </location>
</feature>
<dbReference type="GO" id="GO:0097196">
    <property type="term" value="C:Shu complex"/>
    <property type="evidence" value="ECO:0007669"/>
    <property type="project" value="TreeGrafter"/>
</dbReference>
<dbReference type="Gene3D" id="1.10.10.60">
    <property type="entry name" value="Homeodomain-like"/>
    <property type="match status" value="1"/>
</dbReference>
<feature type="domain" description="HTH CENPB-type" evidence="4">
    <location>
        <begin position="81"/>
        <end position="152"/>
    </location>
</feature>
<gene>
    <name evidence="5" type="ORF">TCEB3V08_LOCUS2481</name>
</gene>
<dbReference type="SMART" id="SM00674">
    <property type="entry name" value="CENPB"/>
    <property type="match status" value="1"/>
</dbReference>
<dbReference type="AlphaFoldDB" id="A0A7R9CFU4"/>
<evidence type="ECO:0000259" key="4">
    <source>
        <dbReference type="PROSITE" id="PS51253"/>
    </source>
</evidence>
<organism evidence="5">
    <name type="scientific">Timema cristinae</name>
    <name type="common">Walking stick</name>
    <dbReference type="NCBI Taxonomy" id="61476"/>
    <lineage>
        <taxon>Eukaryota</taxon>
        <taxon>Metazoa</taxon>
        <taxon>Ecdysozoa</taxon>
        <taxon>Arthropoda</taxon>
        <taxon>Hexapoda</taxon>
        <taxon>Insecta</taxon>
        <taxon>Pterygota</taxon>
        <taxon>Neoptera</taxon>
        <taxon>Polyneoptera</taxon>
        <taxon>Phasmatodea</taxon>
        <taxon>Timematodea</taxon>
        <taxon>Timematoidea</taxon>
        <taxon>Timematidae</taxon>
        <taxon>Timema</taxon>
    </lineage>
</organism>
<evidence type="ECO:0000256" key="2">
    <source>
        <dbReference type="ARBA" id="ARBA00023125"/>
    </source>
</evidence>
<accession>A0A7R9CFU4</accession>
<feature type="region of interest" description="Disordered" evidence="3">
    <location>
        <begin position="788"/>
        <end position="816"/>
    </location>
</feature>
<proteinExistence type="predicted"/>
<dbReference type="SUPFAM" id="SSF46689">
    <property type="entry name" value="Homeodomain-like"/>
    <property type="match status" value="1"/>
</dbReference>
<dbReference type="EMBL" id="OC317003">
    <property type="protein sequence ID" value="CAD7394558.1"/>
    <property type="molecule type" value="Genomic_DNA"/>
</dbReference>
<dbReference type="InterPro" id="IPR006600">
    <property type="entry name" value="HTH_CenpB_DNA-bd_dom"/>
</dbReference>
<dbReference type="InterPro" id="IPR009057">
    <property type="entry name" value="Homeodomain-like_sf"/>
</dbReference>
<feature type="compositionally biased region" description="Polar residues" evidence="3">
    <location>
        <begin position="888"/>
        <end position="907"/>
    </location>
</feature>
<comment type="subcellular location">
    <subcellularLocation>
        <location evidence="1">Nucleus</location>
    </subcellularLocation>
</comment>
<dbReference type="PANTHER" id="PTHR28653:SF1">
    <property type="entry name" value="ATPASE SWSAP1"/>
    <property type="match status" value="1"/>
</dbReference>